<dbReference type="GO" id="GO:1990904">
    <property type="term" value="C:ribonucleoprotein complex"/>
    <property type="evidence" value="ECO:0007669"/>
    <property type="project" value="UniProtKB-KW"/>
</dbReference>
<evidence type="ECO:0000256" key="5">
    <source>
        <dbReference type="RuleBase" id="RU000562"/>
    </source>
</evidence>
<dbReference type="AlphaFoldDB" id="A0A2M6XBV5"/>
<dbReference type="HAMAP" id="MF_01363">
    <property type="entry name" value="Ribosomal_bL21"/>
    <property type="match status" value="1"/>
</dbReference>
<dbReference type="Pfam" id="PF00829">
    <property type="entry name" value="Ribosomal_L21p"/>
    <property type="match status" value="1"/>
</dbReference>
<dbReference type="GO" id="GO:0005737">
    <property type="term" value="C:cytoplasm"/>
    <property type="evidence" value="ECO:0007669"/>
    <property type="project" value="UniProtKB-ARBA"/>
</dbReference>
<dbReference type="InterPro" id="IPR036164">
    <property type="entry name" value="bL21-like_sf"/>
</dbReference>
<comment type="caution">
    <text evidence="6">The sequence shown here is derived from an EMBL/GenBank/DDBJ whole genome shotgun (WGS) entry which is preliminary data.</text>
</comment>
<accession>A0A2M6XBV5</accession>
<dbReference type="InterPro" id="IPR001787">
    <property type="entry name" value="Ribosomal_bL21"/>
</dbReference>
<dbReference type="InterPro" id="IPR028909">
    <property type="entry name" value="bL21-like"/>
</dbReference>
<dbReference type="GO" id="GO:0003735">
    <property type="term" value="F:structural constituent of ribosome"/>
    <property type="evidence" value="ECO:0007669"/>
    <property type="project" value="InterPro"/>
</dbReference>
<dbReference type="NCBIfam" id="TIGR00061">
    <property type="entry name" value="L21"/>
    <property type="match status" value="1"/>
</dbReference>
<evidence type="ECO:0000313" key="6">
    <source>
        <dbReference type="EMBL" id="PIU03146.1"/>
    </source>
</evidence>
<proteinExistence type="inferred from homology"/>
<comment type="similarity">
    <text evidence="1 4 5">Belongs to the bacterial ribosomal protein bL21 family.</text>
</comment>
<keyword evidence="4 5" id="KW-0694">RNA-binding</keyword>
<reference evidence="7" key="1">
    <citation type="submission" date="2017-09" db="EMBL/GenBank/DDBJ databases">
        <title>Depth-based differentiation of microbial function through sediment-hosted aquifers and enrichment of novel symbionts in the deep terrestrial subsurface.</title>
        <authorList>
            <person name="Probst A.J."/>
            <person name="Ladd B."/>
            <person name="Jarett J.K."/>
            <person name="Geller-Mcgrath D.E."/>
            <person name="Sieber C.M.K."/>
            <person name="Emerson J.B."/>
            <person name="Anantharaman K."/>
            <person name="Thomas B.C."/>
            <person name="Malmstrom R."/>
            <person name="Stieglmeier M."/>
            <person name="Klingl A."/>
            <person name="Woyke T."/>
            <person name="Ryan C.M."/>
            <person name="Banfield J.F."/>
        </authorList>
    </citation>
    <scope>NUCLEOTIDE SEQUENCE [LARGE SCALE GENOMIC DNA]</scope>
</reference>
<keyword evidence="2 4" id="KW-0689">Ribosomal protein</keyword>
<evidence type="ECO:0000313" key="7">
    <source>
        <dbReference type="Proteomes" id="UP000228996"/>
    </source>
</evidence>
<sequence>MKYAVIKNGGRQYKVFEGEDLLVDNLSLEEGKEVDFDQVLLLVDEDKIKIGQPIIEKTVVKAKVKGAVKGQKVRTAKFKAKSRYHKVVGYRHSYTQVTIEKISSV</sequence>
<dbReference type="SUPFAM" id="SSF141091">
    <property type="entry name" value="L21p-like"/>
    <property type="match status" value="1"/>
</dbReference>
<comment type="subunit">
    <text evidence="4">Part of the 50S ribosomal subunit. Contacts protein L20.</text>
</comment>
<evidence type="ECO:0000256" key="1">
    <source>
        <dbReference type="ARBA" id="ARBA00008563"/>
    </source>
</evidence>
<dbReference type="GO" id="GO:0005840">
    <property type="term" value="C:ribosome"/>
    <property type="evidence" value="ECO:0007669"/>
    <property type="project" value="UniProtKB-KW"/>
</dbReference>
<dbReference type="Proteomes" id="UP000228996">
    <property type="component" value="Unassembled WGS sequence"/>
</dbReference>
<keyword evidence="4 5" id="KW-0699">rRNA-binding</keyword>
<dbReference type="GO" id="GO:0006412">
    <property type="term" value="P:translation"/>
    <property type="evidence" value="ECO:0007669"/>
    <property type="project" value="UniProtKB-UniRule"/>
</dbReference>
<name>A0A2M6XBV5_9BACT</name>
<protein>
    <recommendedName>
        <fullName evidence="4">Large ribosomal subunit protein bL21</fullName>
    </recommendedName>
</protein>
<evidence type="ECO:0000256" key="2">
    <source>
        <dbReference type="ARBA" id="ARBA00022980"/>
    </source>
</evidence>
<dbReference type="PANTHER" id="PTHR21349:SF0">
    <property type="entry name" value="LARGE RIBOSOMAL SUBUNIT PROTEIN BL21M"/>
    <property type="match status" value="1"/>
</dbReference>
<comment type="function">
    <text evidence="4 5">This protein binds to 23S rRNA in the presence of protein L20.</text>
</comment>
<organism evidence="6 7">
    <name type="scientific">Candidatus Shapirobacteria bacterium CG08_land_8_20_14_0_20_39_18</name>
    <dbReference type="NCBI Taxonomy" id="1974883"/>
    <lineage>
        <taxon>Bacteria</taxon>
        <taxon>Candidatus Shapironibacteriota</taxon>
    </lineage>
</organism>
<evidence type="ECO:0000256" key="4">
    <source>
        <dbReference type="HAMAP-Rule" id="MF_01363"/>
    </source>
</evidence>
<dbReference type="EMBL" id="PEYO01000022">
    <property type="protein sequence ID" value="PIU03146.1"/>
    <property type="molecule type" value="Genomic_DNA"/>
</dbReference>
<evidence type="ECO:0000256" key="3">
    <source>
        <dbReference type="ARBA" id="ARBA00023274"/>
    </source>
</evidence>
<gene>
    <name evidence="4 6" type="primary">rplU</name>
    <name evidence="6" type="ORF">COT44_04605</name>
</gene>
<keyword evidence="3 4" id="KW-0687">Ribonucleoprotein</keyword>
<dbReference type="PANTHER" id="PTHR21349">
    <property type="entry name" value="50S RIBOSOMAL PROTEIN L21"/>
    <property type="match status" value="1"/>
</dbReference>
<dbReference type="GO" id="GO:0019843">
    <property type="term" value="F:rRNA binding"/>
    <property type="evidence" value="ECO:0007669"/>
    <property type="project" value="UniProtKB-UniRule"/>
</dbReference>